<evidence type="ECO:0000256" key="2">
    <source>
        <dbReference type="ARBA" id="ARBA00022692"/>
    </source>
</evidence>
<keyword evidence="4 5" id="KW-0472">Membrane</keyword>
<feature type="transmembrane region" description="Helical" evidence="5">
    <location>
        <begin position="141"/>
        <end position="160"/>
    </location>
</feature>
<dbReference type="InterPro" id="IPR011701">
    <property type="entry name" value="MFS"/>
</dbReference>
<proteinExistence type="predicted"/>
<dbReference type="Proteomes" id="UP000094336">
    <property type="component" value="Unassembled WGS sequence"/>
</dbReference>
<feature type="transmembrane region" description="Helical" evidence="5">
    <location>
        <begin position="300"/>
        <end position="325"/>
    </location>
</feature>
<dbReference type="Pfam" id="PF07690">
    <property type="entry name" value="MFS_1"/>
    <property type="match status" value="1"/>
</dbReference>
<dbReference type="InterPro" id="IPR020846">
    <property type="entry name" value="MFS_dom"/>
</dbReference>
<feature type="transmembrane region" description="Helical" evidence="5">
    <location>
        <begin position="105"/>
        <end position="129"/>
    </location>
</feature>
<feature type="transmembrane region" description="Helical" evidence="5">
    <location>
        <begin position="345"/>
        <end position="364"/>
    </location>
</feature>
<evidence type="ECO:0000256" key="1">
    <source>
        <dbReference type="ARBA" id="ARBA00004141"/>
    </source>
</evidence>
<dbReference type="PANTHER" id="PTHR23502:SF60">
    <property type="entry name" value="MAJOR FACILITATOR SUPERFAMILY (MFS) PROFILE DOMAIN-CONTAINING PROTEIN-RELATED"/>
    <property type="match status" value="1"/>
</dbReference>
<dbReference type="EMBL" id="KV454432">
    <property type="protein sequence ID" value="ODQ79520.1"/>
    <property type="molecule type" value="Genomic_DNA"/>
</dbReference>
<accession>A0A1E3QPE3</accession>
<dbReference type="PROSITE" id="PS00216">
    <property type="entry name" value="SUGAR_TRANSPORT_1"/>
    <property type="match status" value="1"/>
</dbReference>
<evidence type="ECO:0000259" key="6">
    <source>
        <dbReference type="PROSITE" id="PS50850"/>
    </source>
</evidence>
<organism evidence="7 8">
    <name type="scientific">Babjeviella inositovora NRRL Y-12698</name>
    <dbReference type="NCBI Taxonomy" id="984486"/>
    <lineage>
        <taxon>Eukaryota</taxon>
        <taxon>Fungi</taxon>
        <taxon>Dikarya</taxon>
        <taxon>Ascomycota</taxon>
        <taxon>Saccharomycotina</taxon>
        <taxon>Pichiomycetes</taxon>
        <taxon>Serinales incertae sedis</taxon>
        <taxon>Babjeviella</taxon>
    </lineage>
</organism>
<keyword evidence="2 5" id="KW-0812">Transmembrane</keyword>
<evidence type="ECO:0000313" key="7">
    <source>
        <dbReference type="EMBL" id="ODQ79520.1"/>
    </source>
</evidence>
<dbReference type="FunFam" id="1.20.1250.20:FF:000011">
    <property type="entry name" value="MFS multidrug transporter, putative"/>
    <property type="match status" value="1"/>
</dbReference>
<feature type="transmembrane region" description="Helical" evidence="5">
    <location>
        <begin position="166"/>
        <end position="188"/>
    </location>
</feature>
<gene>
    <name evidence="7" type="ORF">BABINDRAFT_171711</name>
</gene>
<dbReference type="RefSeq" id="XP_018984848.1">
    <property type="nucleotide sequence ID" value="XM_019130830.1"/>
</dbReference>
<dbReference type="OrthoDB" id="3936150at2759"/>
<dbReference type="GO" id="GO:0022857">
    <property type="term" value="F:transmembrane transporter activity"/>
    <property type="evidence" value="ECO:0007669"/>
    <property type="project" value="InterPro"/>
</dbReference>
<dbReference type="GO" id="GO:0140115">
    <property type="term" value="P:export across plasma membrane"/>
    <property type="evidence" value="ECO:0007669"/>
    <property type="project" value="UniProtKB-ARBA"/>
</dbReference>
<dbReference type="STRING" id="984486.A0A1E3QPE3"/>
<evidence type="ECO:0000313" key="8">
    <source>
        <dbReference type="Proteomes" id="UP000094336"/>
    </source>
</evidence>
<dbReference type="GeneID" id="30148683"/>
<feature type="transmembrane region" description="Helical" evidence="5">
    <location>
        <begin position="411"/>
        <end position="431"/>
    </location>
</feature>
<reference evidence="8" key="1">
    <citation type="submission" date="2016-05" db="EMBL/GenBank/DDBJ databases">
        <title>Comparative genomics of biotechnologically important yeasts.</title>
        <authorList>
            <consortium name="DOE Joint Genome Institute"/>
            <person name="Riley R."/>
            <person name="Haridas S."/>
            <person name="Wolfe K.H."/>
            <person name="Lopes M.R."/>
            <person name="Hittinger C.T."/>
            <person name="Goker M."/>
            <person name="Salamov A."/>
            <person name="Wisecaver J."/>
            <person name="Long T.M."/>
            <person name="Aerts A.L."/>
            <person name="Barry K."/>
            <person name="Choi C."/>
            <person name="Clum A."/>
            <person name="Coughlan A.Y."/>
            <person name="Deshpande S."/>
            <person name="Douglass A.P."/>
            <person name="Hanson S.J."/>
            <person name="Klenk H.-P."/>
            <person name="Labutti K."/>
            <person name="Lapidus A."/>
            <person name="Lindquist E."/>
            <person name="Lipzen A."/>
            <person name="Meier-Kolthoff J.P."/>
            <person name="Ohm R.A."/>
            <person name="Otillar R.P."/>
            <person name="Pangilinan J."/>
            <person name="Peng Y."/>
            <person name="Rokas A."/>
            <person name="Rosa C.A."/>
            <person name="Scheuner C."/>
            <person name="Sibirny A.A."/>
            <person name="Slot J.C."/>
            <person name="Stielow J.B."/>
            <person name="Sun H."/>
            <person name="Kurtzman C.P."/>
            <person name="Blackwell M."/>
            <person name="Grigoriev I.V."/>
            <person name="Jeffries T.W."/>
        </authorList>
    </citation>
    <scope>NUCLEOTIDE SEQUENCE [LARGE SCALE GENOMIC DNA]</scope>
    <source>
        <strain evidence="8">NRRL Y-12698</strain>
    </source>
</reference>
<keyword evidence="3 5" id="KW-1133">Transmembrane helix</keyword>
<feature type="transmembrane region" description="Helical" evidence="5">
    <location>
        <begin position="200"/>
        <end position="223"/>
    </location>
</feature>
<protein>
    <recommendedName>
        <fullName evidence="6">Major facilitator superfamily (MFS) profile domain-containing protein</fullName>
    </recommendedName>
</protein>
<dbReference type="GO" id="GO:0016020">
    <property type="term" value="C:membrane"/>
    <property type="evidence" value="ECO:0007669"/>
    <property type="project" value="UniProtKB-SubCell"/>
</dbReference>
<feature type="transmembrane region" description="Helical" evidence="5">
    <location>
        <begin position="384"/>
        <end position="405"/>
    </location>
</feature>
<dbReference type="PROSITE" id="PS50850">
    <property type="entry name" value="MFS"/>
    <property type="match status" value="1"/>
</dbReference>
<feature type="domain" description="Major facilitator superfamily (MFS) profile" evidence="6">
    <location>
        <begin position="74"/>
        <end position="507"/>
    </location>
</feature>
<evidence type="ECO:0000256" key="3">
    <source>
        <dbReference type="ARBA" id="ARBA00022989"/>
    </source>
</evidence>
<feature type="transmembrane region" description="Helical" evidence="5">
    <location>
        <begin position="229"/>
        <end position="249"/>
    </location>
</feature>
<dbReference type="CDD" id="cd17323">
    <property type="entry name" value="MFS_Tpo1_MDR_like"/>
    <property type="match status" value="1"/>
</dbReference>
<dbReference type="SUPFAM" id="SSF103473">
    <property type="entry name" value="MFS general substrate transporter"/>
    <property type="match status" value="1"/>
</dbReference>
<dbReference type="InterPro" id="IPR036259">
    <property type="entry name" value="MFS_trans_sf"/>
</dbReference>
<comment type="subcellular location">
    <subcellularLocation>
        <location evidence="1">Membrane</location>
        <topology evidence="1">Multi-pass membrane protein</topology>
    </subcellularLocation>
</comment>
<evidence type="ECO:0000256" key="5">
    <source>
        <dbReference type="SAM" id="Phobius"/>
    </source>
</evidence>
<name>A0A1E3QPE3_9ASCO</name>
<keyword evidence="8" id="KW-1185">Reference proteome</keyword>
<sequence>MAQTDRNQPIDFVLQPIIIESLIEELHILLPLVQYSLGDRSNNFTSLDPELVTWDGPDDPAHPRNWSKQRKWRATIIVSSYTLVSPYSSSVISLGASYIAEEFHVLSGFVKALLVSIFVLAWAVGPLFLGPLSEMYGRKILLNYSILVLLAFNFGCAFAQNTTQMLVFRFLAGLGGSTPLCVGGGVLGDCFNDNERTPAMGLYSLGPTLGPSLAPIITGFIVQKLNWRWLFYVCCILNGVVAIVGFFLYEETYPPTLLKRKAARLRKEHANPNLKCIYEIADGETVAGRFYVNFTRPVKLLLFHPMVFGLGLFMAFVYGFLYLMIVTIPTVWGEVYGFSKGISGLLYLPMTLGYFLGIIFWTWINDKTYKRLVAQNGGVAKPEFRLPMLVCAGVIIPVGLLWYGWSAEKHLHWIMPSIGLWIFAFGLIAVFQTIQSYMIHMNPLFAASSLSATSLFRSLFGFGFPLFANEMYTKLGYGRGNTMCAFLGLGLGIPFPIFVIKYGERLRFACKPKTRKPLELK</sequence>
<feature type="transmembrane region" description="Helical" evidence="5">
    <location>
        <begin position="480"/>
        <end position="500"/>
    </location>
</feature>
<evidence type="ECO:0000256" key="4">
    <source>
        <dbReference type="ARBA" id="ARBA00023136"/>
    </source>
</evidence>
<dbReference type="InterPro" id="IPR005829">
    <property type="entry name" value="Sugar_transporter_CS"/>
</dbReference>
<dbReference type="AlphaFoldDB" id="A0A1E3QPE3"/>
<feature type="transmembrane region" description="Helical" evidence="5">
    <location>
        <begin position="443"/>
        <end position="468"/>
    </location>
</feature>
<feature type="transmembrane region" description="Helical" evidence="5">
    <location>
        <begin position="74"/>
        <end position="99"/>
    </location>
</feature>
<dbReference type="GO" id="GO:0042908">
    <property type="term" value="P:xenobiotic transport"/>
    <property type="evidence" value="ECO:0007669"/>
    <property type="project" value="UniProtKB-ARBA"/>
</dbReference>
<dbReference type="Gene3D" id="1.20.1250.20">
    <property type="entry name" value="MFS general substrate transporter like domains"/>
    <property type="match status" value="1"/>
</dbReference>
<dbReference type="PANTHER" id="PTHR23502">
    <property type="entry name" value="MAJOR FACILITATOR SUPERFAMILY"/>
    <property type="match status" value="1"/>
</dbReference>